<reference evidence="2" key="1">
    <citation type="submission" date="2021-05" db="EMBL/GenBank/DDBJ databases">
        <authorList>
            <person name="Alioto T."/>
            <person name="Alioto T."/>
            <person name="Gomez Garrido J."/>
        </authorList>
    </citation>
    <scope>NUCLEOTIDE SEQUENCE</scope>
</reference>
<organism evidence="2">
    <name type="scientific">Cacopsylla melanoneura</name>
    <dbReference type="NCBI Taxonomy" id="428564"/>
    <lineage>
        <taxon>Eukaryota</taxon>
        <taxon>Metazoa</taxon>
        <taxon>Ecdysozoa</taxon>
        <taxon>Arthropoda</taxon>
        <taxon>Hexapoda</taxon>
        <taxon>Insecta</taxon>
        <taxon>Pterygota</taxon>
        <taxon>Neoptera</taxon>
        <taxon>Paraneoptera</taxon>
        <taxon>Hemiptera</taxon>
        <taxon>Sternorrhyncha</taxon>
        <taxon>Psylloidea</taxon>
        <taxon>Psyllidae</taxon>
        <taxon>Psyllinae</taxon>
        <taxon>Cacopsylla</taxon>
    </lineage>
</organism>
<dbReference type="EMBL" id="HBUF01046277">
    <property type="protein sequence ID" value="CAG6619785.1"/>
    <property type="molecule type" value="Transcribed_RNA"/>
</dbReference>
<name>A0A8D8M904_9HEMI</name>
<feature type="coiled-coil region" evidence="1">
    <location>
        <begin position="46"/>
        <end position="118"/>
    </location>
</feature>
<evidence type="ECO:0000313" key="2">
    <source>
        <dbReference type="EMBL" id="CAG6619787.1"/>
    </source>
</evidence>
<dbReference type="EMBL" id="HBUF01046279">
    <property type="protein sequence ID" value="CAG6619787.1"/>
    <property type="molecule type" value="Transcribed_RNA"/>
</dbReference>
<dbReference type="EMBL" id="HBUF01046278">
    <property type="protein sequence ID" value="CAG6619786.1"/>
    <property type="molecule type" value="Transcribed_RNA"/>
</dbReference>
<evidence type="ECO:0000256" key="1">
    <source>
        <dbReference type="SAM" id="Coils"/>
    </source>
</evidence>
<dbReference type="AlphaFoldDB" id="A0A8D8M904"/>
<keyword evidence="1" id="KW-0175">Coiled coil</keyword>
<protein>
    <submittedName>
        <fullName evidence="2">Uncharacterized protein</fullName>
    </submittedName>
</protein>
<accession>A0A8D8M904</accession>
<sequence length="214" mass="24929">MASEEFSGELEFLNSLFTTQNPTLDMDLMNQIDQLEMNNPLEKTANMDIKNEKQNLEAEKVECEQLRKQISENMQALAKAEKELEGLENRKMKLKTNLQCASDKVSAAEQELHHLKRLQKPGSGDMRKVELKGNILQFYENLMKMKLVDTSYLQDKPKNFVQGYIYNINNMHLKHFYIPIQQNIGWDFLAPASHLSWTANDSIDEENDEPVKWF</sequence>
<proteinExistence type="predicted"/>